<keyword evidence="2" id="KW-0812">Transmembrane</keyword>
<keyword evidence="5" id="KW-1185">Reference proteome</keyword>
<sequence>MNTLTESRFFSAVIALGIALITALAITEIQTNPLIENKSLRFFATAAVIFIVFMLATLMPTRAAGTAARARPADNATQDPHPVRETGHVKWFNVDKGFGFIVRENGEDLFVHFRAVGDGSTLHLIEGQRVEYHIGQGRKGPQAEQVVVLE</sequence>
<evidence type="ECO:0000256" key="2">
    <source>
        <dbReference type="SAM" id="Phobius"/>
    </source>
</evidence>
<dbReference type="PROSITE" id="PS00352">
    <property type="entry name" value="CSD_1"/>
    <property type="match status" value="1"/>
</dbReference>
<gene>
    <name evidence="4" type="ORF">A9404_08725</name>
</gene>
<organism evidence="4 5">
    <name type="scientific">Halothiobacillus diazotrophicus</name>
    <dbReference type="NCBI Taxonomy" id="1860122"/>
    <lineage>
        <taxon>Bacteria</taxon>
        <taxon>Pseudomonadati</taxon>
        <taxon>Pseudomonadota</taxon>
        <taxon>Gammaproteobacteria</taxon>
        <taxon>Chromatiales</taxon>
        <taxon>Halothiobacillaceae</taxon>
        <taxon>Halothiobacillus</taxon>
    </lineage>
</organism>
<evidence type="ECO:0000313" key="4">
    <source>
        <dbReference type="EMBL" id="ANJ67457.1"/>
    </source>
</evidence>
<accession>A0A191ZHX6</accession>
<protein>
    <recommendedName>
        <fullName evidence="3">CSD domain-containing protein</fullName>
    </recommendedName>
</protein>
<evidence type="ECO:0000259" key="3">
    <source>
        <dbReference type="PROSITE" id="PS51857"/>
    </source>
</evidence>
<dbReference type="InterPro" id="IPR012340">
    <property type="entry name" value="NA-bd_OB-fold"/>
</dbReference>
<dbReference type="Proteomes" id="UP000078596">
    <property type="component" value="Chromosome"/>
</dbReference>
<name>A0A191ZHX6_9GAMM</name>
<evidence type="ECO:0000256" key="1">
    <source>
        <dbReference type="RuleBase" id="RU000408"/>
    </source>
</evidence>
<feature type="domain" description="CSD" evidence="3">
    <location>
        <begin position="84"/>
        <end position="148"/>
    </location>
</feature>
<dbReference type="Gene3D" id="2.40.50.140">
    <property type="entry name" value="Nucleic acid-binding proteins"/>
    <property type="match status" value="1"/>
</dbReference>
<dbReference type="InterPro" id="IPR050181">
    <property type="entry name" value="Cold_shock_domain"/>
</dbReference>
<proteinExistence type="predicted"/>
<dbReference type="CDD" id="cd04458">
    <property type="entry name" value="CSP_CDS"/>
    <property type="match status" value="1"/>
</dbReference>
<dbReference type="KEGG" id="haz:A9404_08725"/>
<dbReference type="PROSITE" id="PS51857">
    <property type="entry name" value="CSD_2"/>
    <property type="match status" value="1"/>
</dbReference>
<dbReference type="PRINTS" id="PR00050">
    <property type="entry name" value="COLDSHOCK"/>
</dbReference>
<evidence type="ECO:0000313" key="5">
    <source>
        <dbReference type="Proteomes" id="UP000078596"/>
    </source>
</evidence>
<comment type="subcellular location">
    <subcellularLocation>
        <location evidence="1">Cytoplasm</location>
    </subcellularLocation>
</comment>
<dbReference type="SUPFAM" id="SSF50249">
    <property type="entry name" value="Nucleic acid-binding proteins"/>
    <property type="match status" value="1"/>
</dbReference>
<dbReference type="GO" id="GO:0003676">
    <property type="term" value="F:nucleic acid binding"/>
    <property type="evidence" value="ECO:0007669"/>
    <property type="project" value="InterPro"/>
</dbReference>
<dbReference type="GO" id="GO:0005829">
    <property type="term" value="C:cytosol"/>
    <property type="evidence" value="ECO:0007669"/>
    <property type="project" value="UniProtKB-ARBA"/>
</dbReference>
<dbReference type="SMART" id="SM00357">
    <property type="entry name" value="CSP"/>
    <property type="match status" value="1"/>
</dbReference>
<dbReference type="PANTHER" id="PTHR11544">
    <property type="entry name" value="COLD SHOCK DOMAIN CONTAINING PROTEINS"/>
    <property type="match status" value="1"/>
</dbReference>
<dbReference type="EMBL" id="CP016027">
    <property type="protein sequence ID" value="ANJ67457.1"/>
    <property type="molecule type" value="Genomic_DNA"/>
</dbReference>
<dbReference type="InterPro" id="IPR011129">
    <property type="entry name" value="CSD"/>
</dbReference>
<dbReference type="Pfam" id="PF00313">
    <property type="entry name" value="CSD"/>
    <property type="match status" value="1"/>
</dbReference>
<reference evidence="4 5" key="1">
    <citation type="submission" date="2016-06" db="EMBL/GenBank/DDBJ databases">
        <title>Insight into the functional genes involving in sulfur oxidation in Pearl River water.</title>
        <authorList>
            <person name="Luo J."/>
            <person name="Tan X."/>
            <person name="Lin W."/>
        </authorList>
    </citation>
    <scope>NUCLEOTIDE SEQUENCE [LARGE SCALE GENOMIC DNA]</scope>
    <source>
        <strain evidence="4 5">LS2</strain>
    </source>
</reference>
<dbReference type="STRING" id="1860122.A9404_08725"/>
<dbReference type="InterPro" id="IPR019844">
    <property type="entry name" value="CSD_CS"/>
</dbReference>
<keyword evidence="2" id="KW-1133">Transmembrane helix</keyword>
<feature type="transmembrane region" description="Helical" evidence="2">
    <location>
        <begin position="41"/>
        <end position="61"/>
    </location>
</feature>
<dbReference type="AlphaFoldDB" id="A0A191ZHX6"/>
<keyword evidence="2" id="KW-0472">Membrane</keyword>
<dbReference type="InterPro" id="IPR002059">
    <property type="entry name" value="CSP_DNA-bd"/>
</dbReference>